<reference evidence="4" key="1">
    <citation type="journal article" date="2021" name="PeerJ">
        <title>Extensive microbial diversity within the chicken gut microbiome revealed by metagenomics and culture.</title>
        <authorList>
            <person name="Gilroy R."/>
            <person name="Ravi A."/>
            <person name="Getino M."/>
            <person name="Pursley I."/>
            <person name="Horton D.L."/>
            <person name="Alikhan N.F."/>
            <person name="Baker D."/>
            <person name="Gharbi K."/>
            <person name="Hall N."/>
            <person name="Watson M."/>
            <person name="Adriaenssens E.M."/>
            <person name="Foster-Nyarko E."/>
            <person name="Jarju S."/>
            <person name="Secka A."/>
            <person name="Antonio M."/>
            <person name="Oren A."/>
            <person name="Chaudhuri R.R."/>
            <person name="La Ragione R."/>
            <person name="Hildebrand F."/>
            <person name="Pallen M.J."/>
        </authorList>
    </citation>
    <scope>NUCLEOTIDE SEQUENCE</scope>
    <source>
        <strain evidence="4">USAMLcec3-2134</strain>
    </source>
</reference>
<comment type="caution">
    <text evidence="4">The sequence shown here is derived from an EMBL/GenBank/DDBJ whole genome shotgun (WGS) entry which is preliminary data.</text>
</comment>
<accession>A0A9D2MPF4</accession>
<evidence type="ECO:0000313" key="4">
    <source>
        <dbReference type="EMBL" id="HJB90497.1"/>
    </source>
</evidence>
<name>A0A9D2MPF4_9FIRM</name>
<gene>
    <name evidence="4" type="ORF">H9763_03400</name>
</gene>
<proteinExistence type="predicted"/>
<evidence type="ECO:0000256" key="2">
    <source>
        <dbReference type="ARBA" id="ARBA00022803"/>
    </source>
</evidence>
<dbReference type="EMBL" id="DWXE01000010">
    <property type="protein sequence ID" value="HJB90497.1"/>
    <property type="molecule type" value="Genomic_DNA"/>
</dbReference>
<dbReference type="Gene3D" id="1.25.40.10">
    <property type="entry name" value="Tetratricopeptide repeat domain"/>
    <property type="match status" value="2"/>
</dbReference>
<evidence type="ECO:0000256" key="3">
    <source>
        <dbReference type="PROSITE-ProRule" id="PRU00339"/>
    </source>
</evidence>
<keyword evidence="2 3" id="KW-0802">TPR repeat</keyword>
<feature type="repeat" description="TPR" evidence="3">
    <location>
        <begin position="191"/>
        <end position="224"/>
    </location>
</feature>
<dbReference type="PROSITE" id="PS50005">
    <property type="entry name" value="TPR"/>
    <property type="match status" value="2"/>
</dbReference>
<evidence type="ECO:0000256" key="1">
    <source>
        <dbReference type="ARBA" id="ARBA00022737"/>
    </source>
</evidence>
<dbReference type="Pfam" id="PF13374">
    <property type="entry name" value="TPR_10"/>
    <property type="match status" value="1"/>
</dbReference>
<dbReference type="InterPro" id="IPR019734">
    <property type="entry name" value="TPR_rpt"/>
</dbReference>
<dbReference type="Pfam" id="PF13424">
    <property type="entry name" value="TPR_12"/>
    <property type="match status" value="1"/>
</dbReference>
<organism evidence="4 5">
    <name type="scientific">Candidatus Eisenbergiella merdigallinarum</name>
    <dbReference type="NCBI Taxonomy" id="2838552"/>
    <lineage>
        <taxon>Bacteria</taxon>
        <taxon>Bacillati</taxon>
        <taxon>Bacillota</taxon>
        <taxon>Clostridia</taxon>
        <taxon>Lachnospirales</taxon>
        <taxon>Lachnospiraceae</taxon>
        <taxon>Eisenbergiella</taxon>
    </lineage>
</organism>
<keyword evidence="1" id="KW-0677">Repeat</keyword>
<feature type="repeat" description="TPR" evidence="3">
    <location>
        <begin position="108"/>
        <end position="141"/>
    </location>
</feature>
<protein>
    <submittedName>
        <fullName evidence="4">Tetratricopeptide repeat protein</fullName>
    </submittedName>
</protein>
<dbReference type="PANTHER" id="PTHR45641">
    <property type="entry name" value="TETRATRICOPEPTIDE REPEAT PROTEIN (AFU_ORTHOLOGUE AFUA_6G03870)"/>
    <property type="match status" value="1"/>
</dbReference>
<dbReference type="SUPFAM" id="SSF48452">
    <property type="entry name" value="TPR-like"/>
    <property type="match status" value="2"/>
</dbReference>
<dbReference type="SMART" id="SM00028">
    <property type="entry name" value="TPR"/>
    <property type="match status" value="6"/>
</dbReference>
<sequence>MKSEEYLLSCCGRAKEEGDYGAYLRAKSELADFYREAFRFEEALTAAEDVLMLLEELNLEESESFALALIRAAAICREAGREEEALRDFTRALRIFETVPKPDEGHLASLEREIGFLLQRQGEPEKAAACFTRALSLLEKRPDAKGERAEVKTDLALLALQGKEPQRAQALLEEAIAEFSEAHRQEDVRYSAALAGLGEALFSQGRLEKALEAYGRALAEIESRFGKNESYALLCGNCAAICRQLGETKRADSYERAAALREKD</sequence>
<dbReference type="AlphaFoldDB" id="A0A9D2MPF4"/>
<dbReference type="InterPro" id="IPR011990">
    <property type="entry name" value="TPR-like_helical_dom_sf"/>
</dbReference>
<reference evidence="4" key="2">
    <citation type="submission" date="2021-04" db="EMBL/GenBank/DDBJ databases">
        <authorList>
            <person name="Gilroy R."/>
        </authorList>
    </citation>
    <scope>NUCLEOTIDE SEQUENCE</scope>
    <source>
        <strain evidence="4">USAMLcec3-2134</strain>
    </source>
</reference>
<dbReference type="Proteomes" id="UP000886883">
    <property type="component" value="Unassembled WGS sequence"/>
</dbReference>
<evidence type="ECO:0000313" key="5">
    <source>
        <dbReference type="Proteomes" id="UP000886883"/>
    </source>
</evidence>